<dbReference type="EMBL" id="GL871026">
    <property type="protein sequence ID" value="EGC36459.1"/>
    <property type="molecule type" value="Genomic_DNA"/>
</dbReference>
<dbReference type="InterPro" id="IPR016181">
    <property type="entry name" value="Acyl_CoA_acyltransferase"/>
</dbReference>
<dbReference type="Proteomes" id="UP000001064">
    <property type="component" value="Unassembled WGS sequence"/>
</dbReference>
<keyword evidence="4" id="KW-1185">Reference proteome</keyword>
<evidence type="ECO:0000256" key="1">
    <source>
        <dbReference type="ARBA" id="ARBA00022679"/>
    </source>
</evidence>
<gene>
    <name evidence="3" type="ORF">DICPUDRAFT_91831</name>
</gene>
<dbReference type="OrthoDB" id="41532at2759"/>
<evidence type="ECO:0000313" key="4">
    <source>
        <dbReference type="Proteomes" id="UP000001064"/>
    </source>
</evidence>
<dbReference type="GeneID" id="10500599"/>
<organism evidence="3 4">
    <name type="scientific">Dictyostelium purpureum</name>
    <name type="common">Slime mold</name>
    <dbReference type="NCBI Taxonomy" id="5786"/>
    <lineage>
        <taxon>Eukaryota</taxon>
        <taxon>Amoebozoa</taxon>
        <taxon>Evosea</taxon>
        <taxon>Eumycetozoa</taxon>
        <taxon>Dictyostelia</taxon>
        <taxon>Dictyosteliales</taxon>
        <taxon>Dictyosteliaceae</taxon>
        <taxon>Dictyostelium</taxon>
    </lineage>
</organism>
<reference evidence="4" key="1">
    <citation type="journal article" date="2011" name="Genome Biol.">
        <title>Comparative genomics of the social amoebae Dictyostelium discoideum and Dictyostelium purpureum.</title>
        <authorList>
            <consortium name="US DOE Joint Genome Institute (JGI-PGF)"/>
            <person name="Sucgang R."/>
            <person name="Kuo A."/>
            <person name="Tian X."/>
            <person name="Salerno W."/>
            <person name="Parikh A."/>
            <person name="Feasley C.L."/>
            <person name="Dalin E."/>
            <person name="Tu H."/>
            <person name="Huang E."/>
            <person name="Barry K."/>
            <person name="Lindquist E."/>
            <person name="Shapiro H."/>
            <person name="Bruce D."/>
            <person name="Schmutz J."/>
            <person name="Salamov A."/>
            <person name="Fey P."/>
            <person name="Gaudet P."/>
            <person name="Anjard C."/>
            <person name="Babu M.M."/>
            <person name="Basu S."/>
            <person name="Bushmanova Y."/>
            <person name="van der Wel H."/>
            <person name="Katoh-Kurasawa M."/>
            <person name="Dinh C."/>
            <person name="Coutinho P.M."/>
            <person name="Saito T."/>
            <person name="Elias M."/>
            <person name="Schaap P."/>
            <person name="Kay R.R."/>
            <person name="Henrissat B."/>
            <person name="Eichinger L."/>
            <person name="Rivero F."/>
            <person name="Putnam N.H."/>
            <person name="West C.M."/>
            <person name="Loomis W.F."/>
            <person name="Chisholm R.L."/>
            <person name="Shaulsky G."/>
            <person name="Strassmann J.E."/>
            <person name="Queller D.C."/>
            <person name="Kuspa A."/>
            <person name="Grigoriev I.V."/>
        </authorList>
    </citation>
    <scope>NUCLEOTIDE SEQUENCE [LARGE SCALE GENOMIC DNA]</scope>
    <source>
        <strain evidence="4">QSDP1</strain>
    </source>
</reference>
<dbReference type="InterPro" id="IPR050769">
    <property type="entry name" value="NAT_camello-type"/>
</dbReference>
<dbReference type="Gene3D" id="3.40.630.30">
    <property type="match status" value="1"/>
</dbReference>
<dbReference type="GO" id="GO:0008080">
    <property type="term" value="F:N-acetyltransferase activity"/>
    <property type="evidence" value="ECO:0007669"/>
    <property type="project" value="InterPro"/>
</dbReference>
<dbReference type="CDD" id="cd04301">
    <property type="entry name" value="NAT_SF"/>
    <property type="match status" value="1"/>
</dbReference>
<accession>F0ZHX4</accession>
<sequence>MDNIVVGTVSLSWLKIMTNASHRGEVQKLLVDPNYRGRGIAKQLLKRIEELALLQKFKLLILDTKSTDQISTNLYRKMGYLEVGNIPYFAFDTTGYHSTLFFYKIIDKELINIKNN</sequence>
<dbReference type="AlphaFoldDB" id="F0ZHX4"/>
<dbReference type="InParanoid" id="F0ZHX4"/>
<evidence type="ECO:0000259" key="2">
    <source>
        <dbReference type="PROSITE" id="PS51186"/>
    </source>
</evidence>
<dbReference type="PANTHER" id="PTHR13947">
    <property type="entry name" value="GNAT FAMILY N-ACETYLTRANSFERASE"/>
    <property type="match status" value="1"/>
</dbReference>
<protein>
    <recommendedName>
        <fullName evidence="2">N-acetyltransferase domain-containing protein</fullName>
    </recommendedName>
</protein>
<dbReference type="Pfam" id="PF00583">
    <property type="entry name" value="Acetyltransf_1"/>
    <property type="match status" value="1"/>
</dbReference>
<evidence type="ECO:0000313" key="3">
    <source>
        <dbReference type="EMBL" id="EGC36459.1"/>
    </source>
</evidence>
<dbReference type="PROSITE" id="PS51186">
    <property type="entry name" value="GNAT"/>
    <property type="match status" value="1"/>
</dbReference>
<dbReference type="RefSeq" id="XP_003287031.1">
    <property type="nucleotide sequence ID" value="XM_003286983.1"/>
</dbReference>
<name>F0ZHX4_DICPU</name>
<dbReference type="InterPro" id="IPR000182">
    <property type="entry name" value="GNAT_dom"/>
</dbReference>
<dbReference type="SUPFAM" id="SSF55729">
    <property type="entry name" value="Acyl-CoA N-acyltransferases (Nat)"/>
    <property type="match status" value="1"/>
</dbReference>
<feature type="domain" description="N-acetyltransferase" evidence="2">
    <location>
        <begin position="1"/>
        <end position="109"/>
    </location>
</feature>
<dbReference type="VEuPathDB" id="AmoebaDB:DICPUDRAFT_91831"/>
<dbReference type="eggNOG" id="ENOG502SDXU">
    <property type="taxonomic scope" value="Eukaryota"/>
</dbReference>
<dbReference type="KEGG" id="dpp:DICPUDRAFT_91831"/>
<proteinExistence type="predicted"/>
<keyword evidence="1" id="KW-0808">Transferase</keyword>
<dbReference type="PANTHER" id="PTHR13947:SF37">
    <property type="entry name" value="LD18367P"/>
    <property type="match status" value="1"/>
</dbReference>